<reference evidence="2 3" key="1">
    <citation type="submission" date="2022-10" db="EMBL/GenBank/DDBJ databases">
        <title>Defluviimonas sp. nov., isolated from ocean surface water.</title>
        <authorList>
            <person name="He W."/>
            <person name="Wang L."/>
            <person name="Zhang D.-F."/>
        </authorList>
    </citation>
    <scope>NUCLEOTIDE SEQUENCE [LARGE SCALE GENOMIC DNA]</scope>
    <source>
        <strain evidence="2 3">WL0075</strain>
    </source>
</reference>
<dbReference type="SUPFAM" id="SSF53335">
    <property type="entry name" value="S-adenosyl-L-methionine-dependent methyltransferases"/>
    <property type="match status" value="1"/>
</dbReference>
<protein>
    <submittedName>
        <fullName evidence="2">Class I SAM-dependent methyltransferase</fullName>
    </submittedName>
</protein>
<organism evidence="2 3">
    <name type="scientific">Albidovulum sediminicola</name>
    <dbReference type="NCBI Taxonomy" id="2984331"/>
    <lineage>
        <taxon>Bacteria</taxon>
        <taxon>Pseudomonadati</taxon>
        <taxon>Pseudomonadota</taxon>
        <taxon>Alphaproteobacteria</taxon>
        <taxon>Rhodobacterales</taxon>
        <taxon>Paracoccaceae</taxon>
        <taxon>Albidovulum</taxon>
    </lineage>
</organism>
<keyword evidence="2" id="KW-0489">Methyltransferase</keyword>
<dbReference type="RefSeq" id="WP_263722366.1">
    <property type="nucleotide sequence ID" value="NZ_JAOWLA010000013.1"/>
</dbReference>
<dbReference type="Proteomes" id="UP001652503">
    <property type="component" value="Unassembled WGS sequence"/>
</dbReference>
<sequence>MVQYLNRMVYQQVTGAWMREIGAQDLDAVEISGTRSMRYGFRSHRNYAFPDYDICDTPFIDPDGTPVRADIILAEQVWEHLDRPYRATRNVYEMLNPGGYFWLAAPFFCRIHGVPVDCSRWTARGLKNLLIECGFDEDRIVARQWGNKECALGDMEPKWAIYEPGKSSLANQPRWPVMAWALAQKAGPEQKQIDVERLAAMT</sequence>
<dbReference type="InterPro" id="IPR013216">
    <property type="entry name" value="Methyltransf_11"/>
</dbReference>
<dbReference type="GO" id="GO:0008168">
    <property type="term" value="F:methyltransferase activity"/>
    <property type="evidence" value="ECO:0007669"/>
    <property type="project" value="UniProtKB-KW"/>
</dbReference>
<dbReference type="EMBL" id="JAOWLA010000013">
    <property type="protein sequence ID" value="MCV2865835.1"/>
    <property type="molecule type" value="Genomic_DNA"/>
</dbReference>
<keyword evidence="2" id="KW-0808">Transferase</keyword>
<comment type="caution">
    <text evidence="2">The sequence shown here is derived from an EMBL/GenBank/DDBJ whole genome shotgun (WGS) entry which is preliminary data.</text>
</comment>
<dbReference type="GO" id="GO:0032259">
    <property type="term" value="P:methylation"/>
    <property type="evidence" value="ECO:0007669"/>
    <property type="project" value="UniProtKB-KW"/>
</dbReference>
<gene>
    <name evidence="2" type="ORF">OE647_13980</name>
</gene>
<feature type="domain" description="Methyltransferase type 11" evidence="1">
    <location>
        <begin position="52"/>
        <end position="102"/>
    </location>
</feature>
<dbReference type="Gene3D" id="3.40.50.150">
    <property type="entry name" value="Vaccinia Virus protein VP39"/>
    <property type="match status" value="1"/>
</dbReference>
<name>A0ABT2Z441_9RHOB</name>
<evidence type="ECO:0000313" key="3">
    <source>
        <dbReference type="Proteomes" id="UP001652503"/>
    </source>
</evidence>
<evidence type="ECO:0000313" key="2">
    <source>
        <dbReference type="EMBL" id="MCV2865835.1"/>
    </source>
</evidence>
<proteinExistence type="predicted"/>
<accession>A0ABT2Z441</accession>
<evidence type="ECO:0000259" key="1">
    <source>
        <dbReference type="Pfam" id="PF08241"/>
    </source>
</evidence>
<dbReference type="Pfam" id="PF08241">
    <property type="entry name" value="Methyltransf_11"/>
    <property type="match status" value="1"/>
</dbReference>
<dbReference type="InterPro" id="IPR029063">
    <property type="entry name" value="SAM-dependent_MTases_sf"/>
</dbReference>
<keyword evidence="3" id="KW-1185">Reference proteome</keyword>